<proteinExistence type="predicted"/>
<keyword evidence="3" id="KW-1185">Reference proteome</keyword>
<protein>
    <submittedName>
        <fullName evidence="2">Uncharacterized protein</fullName>
    </submittedName>
</protein>
<evidence type="ECO:0000313" key="2">
    <source>
        <dbReference type="Ensembl" id="ENSCANP00000003197.1"/>
    </source>
</evidence>
<reference evidence="2" key="2">
    <citation type="submission" date="2025-09" db="UniProtKB">
        <authorList>
            <consortium name="Ensembl"/>
        </authorList>
    </citation>
    <scope>IDENTIFICATION</scope>
</reference>
<name>A0A2K5HFS0_COLAP</name>
<sequence>MRGPFGSAGIQLYSHTIRPVTPSVWPTVLTRRSLSCAAASFVNIQQLFDERPPMGPYVPMPARGYSSGQTGRSLSSRSP</sequence>
<accession>A0A2K5HFS0</accession>
<dbReference type="Proteomes" id="UP000233080">
    <property type="component" value="Unassembled WGS sequence"/>
</dbReference>
<evidence type="ECO:0000256" key="1">
    <source>
        <dbReference type="SAM" id="MobiDB-lite"/>
    </source>
</evidence>
<feature type="region of interest" description="Disordered" evidence="1">
    <location>
        <begin position="58"/>
        <end position="79"/>
    </location>
</feature>
<feature type="compositionally biased region" description="Polar residues" evidence="1">
    <location>
        <begin position="66"/>
        <end position="79"/>
    </location>
</feature>
<reference evidence="2" key="1">
    <citation type="submission" date="2025-08" db="UniProtKB">
        <authorList>
            <consortium name="Ensembl"/>
        </authorList>
    </citation>
    <scope>IDENTIFICATION</scope>
</reference>
<dbReference type="AlphaFoldDB" id="A0A2K5HFS0"/>
<dbReference type="Ensembl" id="ENSCANT00000012873.1">
    <property type="protein sequence ID" value="ENSCANP00000003197.1"/>
    <property type="gene ID" value="ENSCANG00000011613.1"/>
</dbReference>
<dbReference type="OMA" id="MGPYVPM"/>
<evidence type="ECO:0000313" key="3">
    <source>
        <dbReference type="Proteomes" id="UP000233080"/>
    </source>
</evidence>
<organism evidence="2 3">
    <name type="scientific">Colobus angolensis palliatus</name>
    <name type="common">Peters' Angolan colobus</name>
    <dbReference type="NCBI Taxonomy" id="336983"/>
    <lineage>
        <taxon>Eukaryota</taxon>
        <taxon>Metazoa</taxon>
        <taxon>Chordata</taxon>
        <taxon>Craniata</taxon>
        <taxon>Vertebrata</taxon>
        <taxon>Euteleostomi</taxon>
        <taxon>Mammalia</taxon>
        <taxon>Eutheria</taxon>
        <taxon>Euarchontoglires</taxon>
        <taxon>Primates</taxon>
        <taxon>Haplorrhini</taxon>
        <taxon>Catarrhini</taxon>
        <taxon>Cercopithecidae</taxon>
        <taxon>Colobinae</taxon>
        <taxon>Colobus</taxon>
    </lineage>
</organism>